<protein>
    <submittedName>
        <fullName evidence="1">PTS system N-acetylglucosamine-specific transporter subunits IIBC</fullName>
    </submittedName>
</protein>
<evidence type="ECO:0000313" key="1">
    <source>
        <dbReference type="EMBL" id="SUP83058.1"/>
    </source>
</evidence>
<evidence type="ECO:0000313" key="2">
    <source>
        <dbReference type="Proteomes" id="UP000255087"/>
    </source>
</evidence>
<dbReference type="RefSeq" id="WP_033853637.1">
    <property type="nucleotide sequence ID" value="NZ_CPWG01000003.1"/>
</dbReference>
<accession>A0A0T9J717</accession>
<dbReference type="AlphaFoldDB" id="A0A0T9J717"/>
<dbReference type="Proteomes" id="UP000255087">
    <property type="component" value="Unassembled WGS sequence"/>
</dbReference>
<gene>
    <name evidence="1" type="ORF">NCTC8580_02403</name>
</gene>
<name>A0A0T9J717_YERPU</name>
<sequence>MIQRQGKDLMLPIAVLPIAGLLLRLGQPFVNELINKVMLL</sequence>
<proteinExistence type="predicted"/>
<dbReference type="EMBL" id="UHJC01000001">
    <property type="protein sequence ID" value="SUP83058.1"/>
    <property type="molecule type" value="Genomic_DNA"/>
</dbReference>
<organism evidence="1 2">
    <name type="scientific">Yersinia pseudotuberculosis</name>
    <dbReference type="NCBI Taxonomy" id="633"/>
    <lineage>
        <taxon>Bacteria</taxon>
        <taxon>Pseudomonadati</taxon>
        <taxon>Pseudomonadota</taxon>
        <taxon>Gammaproteobacteria</taxon>
        <taxon>Enterobacterales</taxon>
        <taxon>Yersiniaceae</taxon>
        <taxon>Yersinia</taxon>
    </lineage>
</organism>
<reference evidence="1 2" key="1">
    <citation type="submission" date="2018-06" db="EMBL/GenBank/DDBJ databases">
        <authorList>
            <consortium name="Pathogen Informatics"/>
            <person name="Doyle S."/>
        </authorList>
    </citation>
    <scope>NUCLEOTIDE SEQUENCE [LARGE SCALE GENOMIC DNA]</scope>
    <source>
        <strain evidence="1 2">NCTC8580</strain>
    </source>
</reference>